<protein>
    <recommendedName>
        <fullName evidence="5">Transmembrane protein</fullName>
    </recommendedName>
</protein>
<accession>A0A396I6K6</accession>
<evidence type="ECO:0008006" key="5">
    <source>
        <dbReference type="Google" id="ProtNLM"/>
    </source>
</evidence>
<dbReference type="EMBL" id="PSQE01000004">
    <property type="protein sequence ID" value="RHN60373.1"/>
    <property type="molecule type" value="Genomic_DNA"/>
</dbReference>
<organism evidence="3 4">
    <name type="scientific">Medicago truncatula</name>
    <name type="common">Barrel medic</name>
    <name type="synonym">Medicago tribuloides</name>
    <dbReference type="NCBI Taxonomy" id="3880"/>
    <lineage>
        <taxon>Eukaryota</taxon>
        <taxon>Viridiplantae</taxon>
        <taxon>Streptophyta</taxon>
        <taxon>Embryophyta</taxon>
        <taxon>Tracheophyta</taxon>
        <taxon>Spermatophyta</taxon>
        <taxon>Magnoliopsida</taxon>
        <taxon>eudicotyledons</taxon>
        <taxon>Gunneridae</taxon>
        <taxon>Pentapetalae</taxon>
        <taxon>rosids</taxon>
        <taxon>fabids</taxon>
        <taxon>Fabales</taxon>
        <taxon>Fabaceae</taxon>
        <taxon>Papilionoideae</taxon>
        <taxon>50 kb inversion clade</taxon>
        <taxon>NPAAA clade</taxon>
        <taxon>Hologalegina</taxon>
        <taxon>IRL clade</taxon>
        <taxon>Trifolieae</taxon>
        <taxon>Medicago</taxon>
    </lineage>
</organism>
<dbReference type="PANTHER" id="PTHR33783:SF1">
    <property type="entry name" value="PROTEIN HAIKU1"/>
    <property type="match status" value="1"/>
</dbReference>
<keyword evidence="2" id="KW-0812">Transmembrane</keyword>
<feature type="compositionally biased region" description="Low complexity" evidence="1">
    <location>
        <begin position="505"/>
        <end position="516"/>
    </location>
</feature>
<evidence type="ECO:0000256" key="1">
    <source>
        <dbReference type="SAM" id="MobiDB-lite"/>
    </source>
</evidence>
<dbReference type="Proteomes" id="UP000265566">
    <property type="component" value="Chromosome 4"/>
</dbReference>
<comment type="caution">
    <text evidence="3">The sequence shown here is derived from an EMBL/GenBank/DDBJ whole genome shotgun (WGS) entry which is preliminary data.</text>
</comment>
<reference evidence="4" key="1">
    <citation type="journal article" date="2018" name="Nat. Plants">
        <title>Whole-genome landscape of Medicago truncatula symbiotic genes.</title>
        <authorList>
            <person name="Pecrix Y."/>
            <person name="Staton S.E."/>
            <person name="Sallet E."/>
            <person name="Lelandais-Briere C."/>
            <person name="Moreau S."/>
            <person name="Carrere S."/>
            <person name="Blein T."/>
            <person name="Jardinaud M.F."/>
            <person name="Latrasse D."/>
            <person name="Zouine M."/>
            <person name="Zahm M."/>
            <person name="Kreplak J."/>
            <person name="Mayjonade B."/>
            <person name="Satge C."/>
            <person name="Perez M."/>
            <person name="Cauet S."/>
            <person name="Marande W."/>
            <person name="Chantry-Darmon C."/>
            <person name="Lopez-Roques C."/>
            <person name="Bouchez O."/>
            <person name="Berard A."/>
            <person name="Debelle F."/>
            <person name="Munos S."/>
            <person name="Bendahmane A."/>
            <person name="Berges H."/>
            <person name="Niebel A."/>
            <person name="Buitink J."/>
            <person name="Frugier F."/>
            <person name="Benhamed M."/>
            <person name="Crespi M."/>
            <person name="Gouzy J."/>
            <person name="Gamas P."/>
        </authorList>
    </citation>
    <scope>NUCLEOTIDE SEQUENCE [LARGE SCALE GENOMIC DNA]</scope>
    <source>
        <strain evidence="4">cv. Jemalong A17</strain>
    </source>
</reference>
<evidence type="ECO:0000313" key="4">
    <source>
        <dbReference type="Proteomes" id="UP000265566"/>
    </source>
</evidence>
<proteinExistence type="predicted"/>
<dbReference type="PANTHER" id="PTHR33783">
    <property type="entry name" value="PROTEIN HAIKU1"/>
    <property type="match status" value="1"/>
</dbReference>
<dbReference type="AlphaFoldDB" id="A0A396I6K6"/>
<dbReference type="Gramene" id="rna22679">
    <property type="protein sequence ID" value="RHN60373.1"/>
    <property type="gene ID" value="gene22679"/>
</dbReference>
<keyword evidence="2" id="KW-1133">Transmembrane helix</keyword>
<sequence>MTQQKKPIKYHRVFYFFTHLTFLGVLLYHSNWGCFVFFGCYYRLQKIENSQKHSEGLGVNQIGMDKRNISFQQTIDFENNIISSGRHLYPYSDFYVVHEDEFKSFVQHITGKKSNVVRPPIPIHVLAPVPPSQALYNALPVYPMQPITGNHLVENSQSNIVEFPISSLMRNSQDLFPLNIGNSGGNQFQPYPHQSQVFNNINFQYHPIIKSQEHYYPTNGSNQFVNDFHSLQTNANNQILNGFPSTQTNMANNSMYLNGTNQIFHVNNNNQLVNGFSSTPKSQEMVTRLQKIRPPPLSIVRQPIPVMVSKPVPPSQAPYNTLLGHHVEPINFPPIVYNSENNLVEFPVSAFMRNVQDPTMNFDDSRGNQFNLYPLQPQVLNNINGTNQIVNGFHSSQTNVINELVNGFPSTQTNVSNPSVSLNATNPTFYMNDRNQPVIGFSSSQTNDPLSPTSKFMLPSPKSNMNFISPQSPYKPLLSPSLFSSPSSPEYPLYSHLVPDPPSPLSSSLFPSTTSPKRIDYQ</sequence>
<feature type="region of interest" description="Disordered" evidence="1">
    <location>
        <begin position="493"/>
        <end position="522"/>
    </location>
</feature>
<feature type="transmembrane region" description="Helical" evidence="2">
    <location>
        <begin position="12"/>
        <end position="30"/>
    </location>
</feature>
<gene>
    <name evidence="3" type="ORF">MtrunA17_Chr4g0025111</name>
</gene>
<keyword evidence="2" id="KW-0472">Membrane</keyword>
<evidence type="ECO:0000256" key="2">
    <source>
        <dbReference type="SAM" id="Phobius"/>
    </source>
</evidence>
<dbReference type="InterPro" id="IPR039612">
    <property type="entry name" value="VQ_5/9/14"/>
</dbReference>
<name>A0A396I6K6_MEDTR</name>
<evidence type="ECO:0000313" key="3">
    <source>
        <dbReference type="EMBL" id="RHN60373.1"/>
    </source>
</evidence>